<comment type="similarity">
    <text evidence="7">Belongs to the binding-protein-dependent transport system permease family.</text>
</comment>
<feature type="transmembrane region" description="Helical" evidence="7">
    <location>
        <begin position="60"/>
        <end position="81"/>
    </location>
</feature>
<evidence type="ECO:0000256" key="6">
    <source>
        <dbReference type="ARBA" id="ARBA00023136"/>
    </source>
</evidence>
<dbReference type="AlphaFoldDB" id="A0A5R9FNN5"/>
<evidence type="ECO:0000256" key="7">
    <source>
        <dbReference type="RuleBase" id="RU363032"/>
    </source>
</evidence>
<feature type="domain" description="ABC transmembrane type-1" evidence="9">
    <location>
        <begin position="117"/>
        <end position="331"/>
    </location>
</feature>
<evidence type="ECO:0000313" key="10">
    <source>
        <dbReference type="EMBL" id="TLS44229.1"/>
    </source>
</evidence>
<feature type="transmembrane region" description="Helical" evidence="7">
    <location>
        <begin position="121"/>
        <end position="142"/>
    </location>
</feature>
<dbReference type="Proteomes" id="UP000305906">
    <property type="component" value="Unassembled WGS sequence"/>
</dbReference>
<dbReference type="PANTHER" id="PTHR43227">
    <property type="entry name" value="BLL4140 PROTEIN"/>
    <property type="match status" value="1"/>
</dbReference>
<feature type="compositionally biased region" description="Low complexity" evidence="8">
    <location>
        <begin position="1"/>
        <end position="18"/>
    </location>
</feature>
<dbReference type="InterPro" id="IPR050809">
    <property type="entry name" value="UgpAE/MalFG_permease"/>
</dbReference>
<organism evidence="10 11">
    <name type="scientific">Streptomyces montanus</name>
    <dbReference type="NCBI Taxonomy" id="2580423"/>
    <lineage>
        <taxon>Bacteria</taxon>
        <taxon>Bacillati</taxon>
        <taxon>Actinomycetota</taxon>
        <taxon>Actinomycetes</taxon>
        <taxon>Kitasatosporales</taxon>
        <taxon>Streptomycetaceae</taxon>
        <taxon>Streptomyces</taxon>
    </lineage>
</organism>
<feature type="compositionally biased region" description="Basic residues" evidence="8">
    <location>
        <begin position="19"/>
        <end position="40"/>
    </location>
</feature>
<evidence type="ECO:0000256" key="2">
    <source>
        <dbReference type="ARBA" id="ARBA00022448"/>
    </source>
</evidence>
<evidence type="ECO:0000256" key="8">
    <source>
        <dbReference type="SAM" id="MobiDB-lite"/>
    </source>
</evidence>
<dbReference type="EMBL" id="VBZC01000022">
    <property type="protein sequence ID" value="TLS44229.1"/>
    <property type="molecule type" value="Genomic_DNA"/>
</dbReference>
<reference evidence="10 11" key="1">
    <citation type="submission" date="2019-05" db="EMBL/GenBank/DDBJ databases">
        <title>Streptomyces sp. NEAU-C151, a novel actinomycete isolated from soil.</title>
        <authorList>
            <person name="Han L."/>
            <person name="Jiang H."/>
        </authorList>
    </citation>
    <scope>NUCLEOTIDE SEQUENCE [LARGE SCALE GENOMIC DNA]</scope>
    <source>
        <strain evidence="10 11">NEAU-C151</strain>
    </source>
</reference>
<evidence type="ECO:0000256" key="5">
    <source>
        <dbReference type="ARBA" id="ARBA00022989"/>
    </source>
</evidence>
<keyword evidence="6 7" id="KW-0472">Membrane</keyword>
<feature type="transmembrane region" description="Helical" evidence="7">
    <location>
        <begin position="310"/>
        <end position="330"/>
    </location>
</feature>
<dbReference type="InterPro" id="IPR035906">
    <property type="entry name" value="MetI-like_sf"/>
</dbReference>
<feature type="transmembrane region" description="Helical" evidence="7">
    <location>
        <begin position="262"/>
        <end position="283"/>
    </location>
</feature>
<keyword evidence="4 7" id="KW-0812">Transmembrane</keyword>
<dbReference type="PANTHER" id="PTHR43227:SF11">
    <property type="entry name" value="BLL4140 PROTEIN"/>
    <property type="match status" value="1"/>
</dbReference>
<keyword evidence="11" id="KW-1185">Reference proteome</keyword>
<feature type="region of interest" description="Disordered" evidence="8">
    <location>
        <begin position="1"/>
        <end position="51"/>
    </location>
</feature>
<dbReference type="RefSeq" id="WP_138046679.1">
    <property type="nucleotide sequence ID" value="NZ_VBZC01000022.1"/>
</dbReference>
<keyword evidence="3" id="KW-1003">Cell membrane</keyword>
<protein>
    <submittedName>
        <fullName evidence="10">Sugar ABC transporter permease</fullName>
    </submittedName>
</protein>
<dbReference type="InterPro" id="IPR000515">
    <property type="entry name" value="MetI-like"/>
</dbReference>
<gene>
    <name evidence="10" type="ORF">FE633_20895</name>
</gene>
<feature type="transmembrane region" description="Helical" evidence="7">
    <location>
        <begin position="154"/>
        <end position="175"/>
    </location>
</feature>
<dbReference type="GO" id="GO:0005886">
    <property type="term" value="C:plasma membrane"/>
    <property type="evidence" value="ECO:0007669"/>
    <property type="project" value="UniProtKB-SubCell"/>
</dbReference>
<comment type="subcellular location">
    <subcellularLocation>
        <location evidence="1 7">Cell membrane</location>
        <topology evidence="1 7">Multi-pass membrane protein</topology>
    </subcellularLocation>
</comment>
<evidence type="ECO:0000256" key="3">
    <source>
        <dbReference type="ARBA" id="ARBA00022475"/>
    </source>
</evidence>
<evidence type="ECO:0000313" key="11">
    <source>
        <dbReference type="Proteomes" id="UP000305906"/>
    </source>
</evidence>
<dbReference type="SUPFAM" id="SSF161098">
    <property type="entry name" value="MetI-like"/>
    <property type="match status" value="1"/>
</dbReference>
<dbReference type="Pfam" id="PF00528">
    <property type="entry name" value="BPD_transp_1"/>
    <property type="match status" value="1"/>
</dbReference>
<comment type="caution">
    <text evidence="10">The sequence shown here is derived from an EMBL/GenBank/DDBJ whole genome shotgun (WGS) entry which is preliminary data.</text>
</comment>
<evidence type="ECO:0000256" key="1">
    <source>
        <dbReference type="ARBA" id="ARBA00004651"/>
    </source>
</evidence>
<evidence type="ECO:0000256" key="4">
    <source>
        <dbReference type="ARBA" id="ARBA00022692"/>
    </source>
</evidence>
<evidence type="ECO:0000259" key="9">
    <source>
        <dbReference type="PROSITE" id="PS50928"/>
    </source>
</evidence>
<keyword evidence="5 7" id="KW-1133">Transmembrane helix</keyword>
<proteinExistence type="inferred from homology"/>
<accession>A0A5R9FNN5</accession>
<feature type="transmembrane region" description="Helical" evidence="7">
    <location>
        <begin position="205"/>
        <end position="229"/>
    </location>
</feature>
<keyword evidence="2 7" id="KW-0813">Transport</keyword>
<name>A0A5R9FNN5_9ACTN</name>
<dbReference type="Gene3D" id="1.10.3720.10">
    <property type="entry name" value="MetI-like"/>
    <property type="match status" value="1"/>
</dbReference>
<dbReference type="CDD" id="cd06261">
    <property type="entry name" value="TM_PBP2"/>
    <property type="match status" value="1"/>
</dbReference>
<dbReference type="GO" id="GO:0055085">
    <property type="term" value="P:transmembrane transport"/>
    <property type="evidence" value="ECO:0007669"/>
    <property type="project" value="InterPro"/>
</dbReference>
<sequence length="341" mass="37353">MQPQVADQAAAGRRASTARTRRTFRTRHAKQTRHTIRTRRTNPPGPAGGPWWGSRKAKGLAYAAPTATFVTVFFVLPLLLVGQMSLSDWPLLAGDRGINSPENYTDVTDNTLFWPAIRFTLLYTVIVTAVLLGLALLLALLVQESRPGVGFFRTVYFLPGALGLASASLLFWGLYSPTTGPLSALLEGLGLVDDPVSFLGSPTSALLSTVFLIVWKFAGFYMLILLVGLQRIPHEVYEAARMDGADRWQIFRRITLPLLRPSLALTLLLCATGSLLAFDQFFILTKGGPDNSTVTIVQLIYREAFQRLDLGTAAALSIIVLAVLLLLNVLQFRGLRHADES</sequence>
<dbReference type="PROSITE" id="PS50928">
    <property type="entry name" value="ABC_TM1"/>
    <property type="match status" value="1"/>
</dbReference>